<dbReference type="Proteomes" id="UP001234989">
    <property type="component" value="Chromosome 7"/>
</dbReference>
<dbReference type="AlphaFoldDB" id="A0AAF0ZEK0"/>
<dbReference type="EMBL" id="CP133618">
    <property type="protein sequence ID" value="WMV37802.1"/>
    <property type="molecule type" value="Genomic_DNA"/>
</dbReference>
<dbReference type="InterPro" id="IPR043129">
    <property type="entry name" value="ATPase_NBD"/>
</dbReference>
<evidence type="ECO:0000256" key="2">
    <source>
        <dbReference type="ARBA" id="ARBA00022840"/>
    </source>
</evidence>
<dbReference type="GO" id="GO:0005634">
    <property type="term" value="C:nucleus"/>
    <property type="evidence" value="ECO:0007669"/>
    <property type="project" value="TreeGrafter"/>
</dbReference>
<reference evidence="3" key="1">
    <citation type="submission" date="2023-08" db="EMBL/GenBank/DDBJ databases">
        <title>A de novo genome assembly of Solanum verrucosum Schlechtendal, a Mexican diploid species geographically isolated from the other diploid A-genome species in potato relatives.</title>
        <authorList>
            <person name="Hosaka K."/>
        </authorList>
    </citation>
    <scope>NUCLEOTIDE SEQUENCE</scope>
    <source>
        <tissue evidence="3">Young leaves</tissue>
    </source>
</reference>
<evidence type="ECO:0000313" key="3">
    <source>
        <dbReference type="EMBL" id="WMV37802.1"/>
    </source>
</evidence>
<sequence>MFFLYKIKLVVTISIPILERVKKPLEKSLVEARLTTEDILAVEVVGSSSPVPTIMRILTMFFGKEQKHSMNASDCLAKECALQCSILSPTFKGPAPGAQNGALKNHQFTIVFSKENPIPSVKALTFYRSGIFTIDVQYVDVSKLQAPTKINTYTIGPFQSAKGQRAKLNVKVTLFEEEDVEVQVVKKTAKEPAKMETDEASVDAAPSTTSEIDAKGAEWCSGVWRQTCPYGDRC</sequence>
<dbReference type="GO" id="GO:0140662">
    <property type="term" value="F:ATP-dependent protein folding chaperone"/>
    <property type="evidence" value="ECO:0007669"/>
    <property type="project" value="InterPro"/>
</dbReference>
<evidence type="ECO:0000313" key="4">
    <source>
        <dbReference type="Proteomes" id="UP001234989"/>
    </source>
</evidence>
<evidence type="ECO:0000256" key="1">
    <source>
        <dbReference type="ARBA" id="ARBA00022741"/>
    </source>
</evidence>
<dbReference type="PANTHER" id="PTHR45639:SF4">
    <property type="entry name" value="HSC70CB, ISOFORM G"/>
    <property type="match status" value="1"/>
</dbReference>
<dbReference type="InterPro" id="IPR013126">
    <property type="entry name" value="Hsp_70_fam"/>
</dbReference>
<dbReference type="Gene3D" id="2.60.34.10">
    <property type="entry name" value="Substrate Binding Domain Of DNAk, Chain A, domain 1"/>
    <property type="match status" value="1"/>
</dbReference>
<dbReference type="GO" id="GO:0005829">
    <property type="term" value="C:cytosol"/>
    <property type="evidence" value="ECO:0007669"/>
    <property type="project" value="TreeGrafter"/>
</dbReference>
<dbReference type="GO" id="GO:0005524">
    <property type="term" value="F:ATP binding"/>
    <property type="evidence" value="ECO:0007669"/>
    <property type="project" value="UniProtKB-KW"/>
</dbReference>
<name>A0AAF0ZEK0_SOLVR</name>
<dbReference type="InterPro" id="IPR029047">
    <property type="entry name" value="HSP70_peptide-bd_sf"/>
</dbReference>
<keyword evidence="1" id="KW-0547">Nucleotide-binding</keyword>
<protein>
    <submittedName>
        <fullName evidence="3">Uncharacterized protein</fullName>
    </submittedName>
</protein>
<gene>
    <name evidence="3" type="ORF">MTR67_031187</name>
</gene>
<dbReference type="Gene3D" id="3.30.420.40">
    <property type="match status" value="2"/>
</dbReference>
<keyword evidence="2" id="KW-0067">ATP-binding</keyword>
<dbReference type="SUPFAM" id="SSF53067">
    <property type="entry name" value="Actin-like ATPase domain"/>
    <property type="match status" value="1"/>
</dbReference>
<dbReference type="PANTHER" id="PTHR45639">
    <property type="entry name" value="HSC70CB, ISOFORM G-RELATED"/>
    <property type="match status" value="1"/>
</dbReference>
<keyword evidence="4" id="KW-1185">Reference proteome</keyword>
<accession>A0AAF0ZEK0</accession>
<proteinExistence type="predicted"/>
<organism evidence="3 4">
    <name type="scientific">Solanum verrucosum</name>
    <dbReference type="NCBI Taxonomy" id="315347"/>
    <lineage>
        <taxon>Eukaryota</taxon>
        <taxon>Viridiplantae</taxon>
        <taxon>Streptophyta</taxon>
        <taxon>Embryophyta</taxon>
        <taxon>Tracheophyta</taxon>
        <taxon>Spermatophyta</taxon>
        <taxon>Magnoliopsida</taxon>
        <taxon>eudicotyledons</taxon>
        <taxon>Gunneridae</taxon>
        <taxon>Pentapetalae</taxon>
        <taxon>asterids</taxon>
        <taxon>lamiids</taxon>
        <taxon>Solanales</taxon>
        <taxon>Solanaceae</taxon>
        <taxon>Solanoideae</taxon>
        <taxon>Solaneae</taxon>
        <taxon>Solanum</taxon>
    </lineage>
</organism>
<dbReference type="Pfam" id="PF00012">
    <property type="entry name" value="HSP70"/>
    <property type="match status" value="1"/>
</dbReference>